<evidence type="ECO:0000313" key="1">
    <source>
        <dbReference type="EMBL" id="CAG8460977.1"/>
    </source>
</evidence>
<sequence>MTDIYTVFYLLASSSSYNQSKRKRENHITTEGPLHPRQGQSYIIHDLYQAESRLCVKAQGDTQS</sequence>
<proteinExistence type="predicted"/>
<dbReference type="AlphaFoldDB" id="A0A9N8VNN4"/>
<evidence type="ECO:0000313" key="2">
    <source>
        <dbReference type="Proteomes" id="UP000789375"/>
    </source>
</evidence>
<gene>
    <name evidence="1" type="ORF">FMOSSE_LOCUS2034</name>
</gene>
<accession>A0A9N8VNN4</accession>
<keyword evidence="2" id="KW-1185">Reference proteome</keyword>
<dbReference type="EMBL" id="CAJVPP010000251">
    <property type="protein sequence ID" value="CAG8460977.1"/>
    <property type="molecule type" value="Genomic_DNA"/>
</dbReference>
<protein>
    <submittedName>
        <fullName evidence="1">3377_t:CDS:1</fullName>
    </submittedName>
</protein>
<organism evidence="1 2">
    <name type="scientific">Funneliformis mosseae</name>
    <name type="common">Endomycorrhizal fungus</name>
    <name type="synonym">Glomus mosseae</name>
    <dbReference type="NCBI Taxonomy" id="27381"/>
    <lineage>
        <taxon>Eukaryota</taxon>
        <taxon>Fungi</taxon>
        <taxon>Fungi incertae sedis</taxon>
        <taxon>Mucoromycota</taxon>
        <taxon>Glomeromycotina</taxon>
        <taxon>Glomeromycetes</taxon>
        <taxon>Glomerales</taxon>
        <taxon>Glomeraceae</taxon>
        <taxon>Funneliformis</taxon>
    </lineage>
</organism>
<reference evidence="1" key="1">
    <citation type="submission" date="2021-06" db="EMBL/GenBank/DDBJ databases">
        <authorList>
            <person name="Kallberg Y."/>
            <person name="Tangrot J."/>
            <person name="Rosling A."/>
        </authorList>
    </citation>
    <scope>NUCLEOTIDE SEQUENCE</scope>
    <source>
        <strain evidence="1">87-6 pot B 2015</strain>
    </source>
</reference>
<name>A0A9N8VNN4_FUNMO</name>
<dbReference type="Proteomes" id="UP000789375">
    <property type="component" value="Unassembled WGS sequence"/>
</dbReference>
<comment type="caution">
    <text evidence="1">The sequence shown here is derived from an EMBL/GenBank/DDBJ whole genome shotgun (WGS) entry which is preliminary data.</text>
</comment>